<evidence type="ECO:0008006" key="13">
    <source>
        <dbReference type="Google" id="ProtNLM"/>
    </source>
</evidence>
<dbReference type="PATRIC" id="fig|1179773.3.peg.2468"/>
<evidence type="ECO:0000256" key="10">
    <source>
        <dbReference type="SAM" id="MobiDB-lite"/>
    </source>
</evidence>
<evidence type="ECO:0000256" key="9">
    <source>
        <dbReference type="ARBA" id="ARBA00023136"/>
    </source>
</evidence>
<accession>K0JQQ0</accession>
<evidence type="ECO:0000313" key="11">
    <source>
        <dbReference type="EMBL" id="CCH29780.1"/>
    </source>
</evidence>
<dbReference type="PANTHER" id="PTHR33909">
    <property type="entry name" value="SEC TRANSLOCON ACCESSORY COMPLEX SUBUNIT YAJC"/>
    <property type="match status" value="1"/>
</dbReference>
<dbReference type="Pfam" id="PF02699">
    <property type="entry name" value="YajC"/>
    <property type="match status" value="1"/>
</dbReference>
<keyword evidence="3" id="KW-0813">Transport</keyword>
<dbReference type="AlphaFoldDB" id="K0JQQ0"/>
<feature type="region of interest" description="Disordered" evidence="10">
    <location>
        <begin position="111"/>
        <end position="139"/>
    </location>
</feature>
<dbReference type="InterPro" id="IPR003849">
    <property type="entry name" value="Preprotein_translocase_YajC"/>
</dbReference>
<keyword evidence="12" id="KW-1185">Reference proteome</keyword>
<comment type="subcellular location">
    <subcellularLocation>
        <location evidence="1">Cell membrane</location>
        <topology evidence="1">Single-pass membrane protein</topology>
    </subcellularLocation>
</comment>
<evidence type="ECO:0000256" key="4">
    <source>
        <dbReference type="ARBA" id="ARBA00022475"/>
    </source>
</evidence>
<name>K0JQQ0_SACES</name>
<dbReference type="OrthoDB" id="2200301at2"/>
<reference evidence="11 12" key="1">
    <citation type="journal article" date="2012" name="BMC Genomics">
        <title>Complete genome sequence of Saccharothrix espanaensis DSM 44229T and comparison to the other completely sequenced Pseudonocardiaceae.</title>
        <authorList>
            <person name="Strobel T."/>
            <person name="Al-Dilaimi A."/>
            <person name="Blom J."/>
            <person name="Gessner A."/>
            <person name="Kalinowski J."/>
            <person name="Luzhetska M."/>
            <person name="Puhler A."/>
            <person name="Szczepanowski R."/>
            <person name="Bechthold A."/>
            <person name="Ruckert C."/>
        </authorList>
    </citation>
    <scope>NUCLEOTIDE SEQUENCE [LARGE SCALE GENOMIC DNA]</scope>
    <source>
        <strain evidence="12">ATCC 51144 / DSM 44229 / JCM 9112 / NBRC 15066 / NRRL 15764</strain>
    </source>
</reference>
<evidence type="ECO:0000256" key="6">
    <source>
        <dbReference type="ARBA" id="ARBA00022927"/>
    </source>
</evidence>
<proteinExistence type="inferred from homology"/>
<evidence type="ECO:0000256" key="5">
    <source>
        <dbReference type="ARBA" id="ARBA00022692"/>
    </source>
</evidence>
<dbReference type="PANTHER" id="PTHR33909:SF1">
    <property type="entry name" value="SEC TRANSLOCON ACCESSORY COMPLEX SUBUNIT YAJC"/>
    <property type="match status" value="1"/>
</dbReference>
<keyword evidence="7" id="KW-1133">Transmembrane helix</keyword>
<evidence type="ECO:0000256" key="3">
    <source>
        <dbReference type="ARBA" id="ARBA00022448"/>
    </source>
</evidence>
<protein>
    <recommendedName>
        <fullName evidence="13">Preprotein translocase subunit YajC</fullName>
    </recommendedName>
</protein>
<comment type="similarity">
    <text evidence="2">Belongs to the YajC family.</text>
</comment>
<evidence type="ECO:0000313" key="12">
    <source>
        <dbReference type="Proteomes" id="UP000006281"/>
    </source>
</evidence>
<dbReference type="SMART" id="SM01323">
    <property type="entry name" value="YajC"/>
    <property type="match status" value="1"/>
</dbReference>
<evidence type="ECO:0000256" key="2">
    <source>
        <dbReference type="ARBA" id="ARBA00006742"/>
    </source>
</evidence>
<dbReference type="BioCyc" id="SESP1179773:BN6_RS11995-MONOMER"/>
<dbReference type="NCBIfam" id="TIGR00739">
    <property type="entry name" value="yajC"/>
    <property type="match status" value="1"/>
</dbReference>
<evidence type="ECO:0000256" key="8">
    <source>
        <dbReference type="ARBA" id="ARBA00023010"/>
    </source>
</evidence>
<organism evidence="11 12">
    <name type="scientific">Saccharothrix espanaensis (strain ATCC 51144 / DSM 44229 / JCM 9112 / NBRC 15066 / NRRL 15764)</name>
    <dbReference type="NCBI Taxonomy" id="1179773"/>
    <lineage>
        <taxon>Bacteria</taxon>
        <taxon>Bacillati</taxon>
        <taxon>Actinomycetota</taxon>
        <taxon>Actinomycetes</taxon>
        <taxon>Pseudonocardiales</taxon>
        <taxon>Pseudonocardiaceae</taxon>
        <taxon>Saccharothrix</taxon>
    </lineage>
</organism>
<gene>
    <name evidence="11" type="ordered locus">BN6_24660</name>
</gene>
<keyword evidence="5" id="KW-0812">Transmembrane</keyword>
<evidence type="ECO:0000256" key="1">
    <source>
        <dbReference type="ARBA" id="ARBA00004162"/>
    </source>
</evidence>
<keyword evidence="8" id="KW-0811">Translocation</keyword>
<dbReference type="STRING" id="1179773.BN6_24660"/>
<dbReference type="Proteomes" id="UP000006281">
    <property type="component" value="Chromosome"/>
</dbReference>
<dbReference type="eggNOG" id="COG1862">
    <property type="taxonomic scope" value="Bacteria"/>
</dbReference>
<keyword evidence="4" id="KW-1003">Cell membrane</keyword>
<keyword evidence="6" id="KW-0653">Protein transport</keyword>
<sequence>MGNLSSLMFPLLLVLLAVPLFLSARKQKRAVAEQQALLNSLEPGDLVMTTSGLYGTVVESDGSLDDTKIELEISEGVVTTWLRQAIREKVVVDADDDVVDEEDDVVDDVADTSAITADEPAKAVEPAKSATPVQQDSKK</sequence>
<dbReference type="GO" id="GO:0015031">
    <property type="term" value="P:protein transport"/>
    <property type="evidence" value="ECO:0007669"/>
    <property type="project" value="UniProtKB-KW"/>
</dbReference>
<dbReference type="EMBL" id="HE804045">
    <property type="protein sequence ID" value="CCH29780.1"/>
    <property type="molecule type" value="Genomic_DNA"/>
</dbReference>
<evidence type="ECO:0000256" key="7">
    <source>
        <dbReference type="ARBA" id="ARBA00022989"/>
    </source>
</evidence>
<dbReference type="GO" id="GO:0005886">
    <property type="term" value="C:plasma membrane"/>
    <property type="evidence" value="ECO:0007669"/>
    <property type="project" value="UniProtKB-SubCell"/>
</dbReference>
<dbReference type="KEGG" id="sesp:BN6_24660"/>
<keyword evidence="9" id="KW-0472">Membrane</keyword>
<dbReference type="HOGENOM" id="CLU_116157_4_2_11"/>